<evidence type="ECO:0000256" key="1">
    <source>
        <dbReference type="SAM" id="SignalP"/>
    </source>
</evidence>
<proteinExistence type="predicted"/>
<organism evidence="2 3">
    <name type="scientific">Urbifossiella limnaea</name>
    <dbReference type="NCBI Taxonomy" id="2528023"/>
    <lineage>
        <taxon>Bacteria</taxon>
        <taxon>Pseudomonadati</taxon>
        <taxon>Planctomycetota</taxon>
        <taxon>Planctomycetia</taxon>
        <taxon>Gemmatales</taxon>
        <taxon>Gemmataceae</taxon>
        <taxon>Urbifossiella</taxon>
    </lineage>
</organism>
<dbReference type="KEGG" id="uli:ETAA1_51110"/>
<reference evidence="2 3" key="1">
    <citation type="submission" date="2019-02" db="EMBL/GenBank/DDBJ databases">
        <title>Deep-cultivation of Planctomycetes and their phenomic and genomic characterization uncovers novel biology.</title>
        <authorList>
            <person name="Wiegand S."/>
            <person name="Jogler M."/>
            <person name="Boedeker C."/>
            <person name="Pinto D."/>
            <person name="Vollmers J."/>
            <person name="Rivas-Marin E."/>
            <person name="Kohn T."/>
            <person name="Peeters S.H."/>
            <person name="Heuer A."/>
            <person name="Rast P."/>
            <person name="Oberbeckmann S."/>
            <person name="Bunk B."/>
            <person name="Jeske O."/>
            <person name="Meyerdierks A."/>
            <person name="Storesund J.E."/>
            <person name="Kallscheuer N."/>
            <person name="Luecker S."/>
            <person name="Lage O.M."/>
            <person name="Pohl T."/>
            <person name="Merkel B.J."/>
            <person name="Hornburger P."/>
            <person name="Mueller R.-W."/>
            <person name="Bruemmer F."/>
            <person name="Labrenz M."/>
            <person name="Spormann A.M."/>
            <person name="Op den Camp H."/>
            <person name="Overmann J."/>
            <person name="Amann R."/>
            <person name="Jetten M.S.M."/>
            <person name="Mascher T."/>
            <person name="Medema M.H."/>
            <person name="Devos D.P."/>
            <person name="Kaster A.-K."/>
            <person name="Ovreas L."/>
            <person name="Rohde M."/>
            <person name="Galperin M.Y."/>
            <person name="Jogler C."/>
        </authorList>
    </citation>
    <scope>NUCLEOTIDE SEQUENCE [LARGE SCALE GENOMIC DNA]</scope>
    <source>
        <strain evidence="2 3">ETA_A1</strain>
    </source>
</reference>
<dbReference type="EMBL" id="CP036273">
    <property type="protein sequence ID" value="QDU23120.1"/>
    <property type="molecule type" value="Genomic_DNA"/>
</dbReference>
<keyword evidence="1" id="KW-0732">Signal</keyword>
<protein>
    <submittedName>
        <fullName evidence="2">Uncharacterized protein</fullName>
    </submittedName>
</protein>
<accession>A0A517Y038</accession>
<evidence type="ECO:0000313" key="2">
    <source>
        <dbReference type="EMBL" id="QDU23120.1"/>
    </source>
</evidence>
<dbReference type="Proteomes" id="UP000319576">
    <property type="component" value="Chromosome"/>
</dbReference>
<sequence length="226" mass="24828" precursor="true">MSRFLYAALALALAAGPAAAQDPPGTRYYFLLFGGQSVPFKPRTGHTWATWVKATPTGAGPVMVDSFTISWLPPDGRVHPWRLRCGPGHNFTLDETLAIMAREHSQVSVWGPFEVDASRYALACQQVATLEAGGVRFRTLDSLGRNREVMHCVHAVTYADPAVSRYRQPVLRVGEPGTSNLAEKYLRNGAFVGGAQTHDWLIPALGLDRAGVIRRAPGEHIPREWR</sequence>
<feature type="chain" id="PRO_5021720033" evidence="1">
    <location>
        <begin position="21"/>
        <end position="226"/>
    </location>
</feature>
<dbReference type="AlphaFoldDB" id="A0A517Y038"/>
<evidence type="ECO:0000313" key="3">
    <source>
        <dbReference type="Proteomes" id="UP000319576"/>
    </source>
</evidence>
<keyword evidence="3" id="KW-1185">Reference proteome</keyword>
<dbReference type="RefSeq" id="WP_145243221.1">
    <property type="nucleotide sequence ID" value="NZ_CP036273.1"/>
</dbReference>
<gene>
    <name evidence="2" type="ORF">ETAA1_51110</name>
</gene>
<dbReference type="OrthoDB" id="213465at2"/>
<feature type="signal peptide" evidence="1">
    <location>
        <begin position="1"/>
        <end position="20"/>
    </location>
</feature>
<name>A0A517Y038_9BACT</name>